<dbReference type="CDD" id="cd20339">
    <property type="entry name" value="BRcat_RBR_RNF216"/>
    <property type="match status" value="1"/>
</dbReference>
<keyword evidence="6" id="KW-0833">Ubl conjugation pathway</keyword>
<evidence type="ECO:0000256" key="2">
    <source>
        <dbReference type="ARBA" id="ARBA00022679"/>
    </source>
</evidence>
<dbReference type="InterPro" id="IPR051628">
    <property type="entry name" value="LUBAC_E3_Ligases"/>
</dbReference>
<dbReference type="Pfam" id="PF26200">
    <property type="entry name" value="Rcat_RNF216"/>
    <property type="match status" value="1"/>
</dbReference>
<dbReference type="CDD" id="cd20353">
    <property type="entry name" value="Rcat_RBR_RNF216"/>
    <property type="match status" value="1"/>
</dbReference>
<dbReference type="InterPro" id="IPR044066">
    <property type="entry name" value="TRIAD_supradom"/>
</dbReference>
<keyword evidence="5" id="KW-0863">Zinc-finger</keyword>
<keyword evidence="7" id="KW-0862">Zinc</keyword>
<dbReference type="STRING" id="10195.A0A3M7QL21"/>
<name>A0A3M7QL21_BRAPC</name>
<evidence type="ECO:0000256" key="7">
    <source>
        <dbReference type="ARBA" id="ARBA00022833"/>
    </source>
</evidence>
<dbReference type="PROSITE" id="PS51873">
    <property type="entry name" value="TRIAD"/>
    <property type="match status" value="1"/>
</dbReference>
<dbReference type="SUPFAM" id="SSF57850">
    <property type="entry name" value="RING/U-box"/>
    <property type="match status" value="1"/>
</dbReference>
<evidence type="ECO:0000256" key="6">
    <source>
        <dbReference type="ARBA" id="ARBA00022786"/>
    </source>
</evidence>
<gene>
    <name evidence="9" type="ORF">BpHYR1_033142</name>
</gene>
<keyword evidence="2" id="KW-0808">Transferase</keyword>
<evidence type="ECO:0000256" key="3">
    <source>
        <dbReference type="ARBA" id="ARBA00022723"/>
    </source>
</evidence>
<feature type="non-terminal residue" evidence="9">
    <location>
        <position position="1"/>
    </location>
</feature>
<reference evidence="9 10" key="1">
    <citation type="journal article" date="2018" name="Sci. Rep.">
        <title>Genomic signatures of local adaptation to the degree of environmental predictability in rotifers.</title>
        <authorList>
            <person name="Franch-Gras L."/>
            <person name="Hahn C."/>
            <person name="Garcia-Roger E.M."/>
            <person name="Carmona M.J."/>
            <person name="Serra M."/>
            <person name="Gomez A."/>
        </authorList>
    </citation>
    <scope>NUCLEOTIDE SEQUENCE [LARGE SCALE GENOMIC DNA]</scope>
    <source>
        <strain evidence="9">HYR1</strain>
    </source>
</reference>
<evidence type="ECO:0000256" key="5">
    <source>
        <dbReference type="ARBA" id="ARBA00022771"/>
    </source>
</evidence>
<sequence>GGTEDEPAATIYRTCFGPSELKLWKNCIKKYAETNIGEMKYEFPCFGIECDSKFSQKTLEMVLEKNIFEKLCKKLCTKAVQEANLENLESCPFCEYVAIVESSEEKIFYCMNPECMKDSCRKCKEPNHLPLKCEELENKTEVDMRTWIENKMNEAMIRVCYKCNKRFYKEEGCNMMHCQCGAQMCYICREPITGYGHFGSGNKCSQFNDTNQVHMNEMKEAYEKACKEYYEKYPHKVGMQLKFDPKIFLDQFETDKNAKKKNLIPNTNQYLARLNQGRQFIDKMSKRISHLEI</sequence>
<dbReference type="GO" id="GO:0016874">
    <property type="term" value="F:ligase activity"/>
    <property type="evidence" value="ECO:0007669"/>
    <property type="project" value="UniProtKB-KW"/>
</dbReference>
<dbReference type="AlphaFoldDB" id="A0A3M7QL21"/>
<keyword evidence="4" id="KW-0677">Repeat</keyword>
<evidence type="ECO:0000256" key="1">
    <source>
        <dbReference type="ARBA" id="ARBA00004906"/>
    </source>
</evidence>
<dbReference type="InterPro" id="IPR047545">
    <property type="entry name" value="BRcat_RBR_RNF216"/>
</dbReference>
<keyword evidence="10" id="KW-1185">Reference proteome</keyword>
<evidence type="ECO:0000256" key="4">
    <source>
        <dbReference type="ARBA" id="ARBA00022737"/>
    </source>
</evidence>
<evidence type="ECO:0000313" key="10">
    <source>
        <dbReference type="Proteomes" id="UP000276133"/>
    </source>
</evidence>
<dbReference type="GO" id="GO:0008270">
    <property type="term" value="F:zinc ion binding"/>
    <property type="evidence" value="ECO:0007669"/>
    <property type="project" value="UniProtKB-KW"/>
</dbReference>
<comment type="pathway">
    <text evidence="1">Protein modification; protein ubiquitination.</text>
</comment>
<dbReference type="Proteomes" id="UP000276133">
    <property type="component" value="Unassembled WGS sequence"/>
</dbReference>
<comment type="caution">
    <text evidence="9">The sequence shown here is derived from an EMBL/GenBank/DDBJ whole genome shotgun (WGS) entry which is preliminary data.</text>
</comment>
<evidence type="ECO:0000313" key="9">
    <source>
        <dbReference type="EMBL" id="RNA12146.1"/>
    </source>
</evidence>
<evidence type="ECO:0000259" key="8">
    <source>
        <dbReference type="PROSITE" id="PS51873"/>
    </source>
</evidence>
<dbReference type="PANTHER" id="PTHR22770:SF47">
    <property type="entry name" value="E3 UBIQUITIN-PROTEIN LIGASE RNF216"/>
    <property type="match status" value="1"/>
</dbReference>
<dbReference type="EMBL" id="REGN01005752">
    <property type="protein sequence ID" value="RNA12146.1"/>
    <property type="molecule type" value="Genomic_DNA"/>
</dbReference>
<keyword evidence="9" id="KW-0436">Ligase</keyword>
<proteinExistence type="predicted"/>
<organism evidence="9 10">
    <name type="scientific">Brachionus plicatilis</name>
    <name type="common">Marine rotifer</name>
    <name type="synonym">Brachionus muelleri</name>
    <dbReference type="NCBI Taxonomy" id="10195"/>
    <lineage>
        <taxon>Eukaryota</taxon>
        <taxon>Metazoa</taxon>
        <taxon>Spiralia</taxon>
        <taxon>Gnathifera</taxon>
        <taxon>Rotifera</taxon>
        <taxon>Eurotatoria</taxon>
        <taxon>Monogononta</taxon>
        <taxon>Pseudotrocha</taxon>
        <taxon>Ploima</taxon>
        <taxon>Brachionidae</taxon>
        <taxon>Brachionus</taxon>
    </lineage>
</organism>
<dbReference type="OrthoDB" id="10009520at2759"/>
<dbReference type="PANTHER" id="PTHR22770">
    <property type="entry name" value="UBIQUITIN CONJUGATING ENZYME 7 INTERACTING PROTEIN-RELATED"/>
    <property type="match status" value="1"/>
</dbReference>
<accession>A0A3M7QL21</accession>
<keyword evidence="3" id="KW-0479">Metal-binding</keyword>
<dbReference type="GO" id="GO:0016740">
    <property type="term" value="F:transferase activity"/>
    <property type="evidence" value="ECO:0007669"/>
    <property type="project" value="UniProtKB-KW"/>
</dbReference>
<feature type="domain" description="RING-type" evidence="8">
    <location>
        <begin position="1"/>
        <end position="208"/>
    </location>
</feature>
<dbReference type="Gene3D" id="1.20.120.1750">
    <property type="match status" value="1"/>
</dbReference>
<protein>
    <submittedName>
        <fullName evidence="9">E3 ubiquitin ligase</fullName>
    </submittedName>
</protein>
<dbReference type="InterPro" id="IPR047546">
    <property type="entry name" value="Rcat_RBR_RNF216"/>
</dbReference>